<sequence length="98" mass="10645">MTNLPCKALSGQFLYAGDGGCAVLVCCRNQRSLTSTQKVDAIGGWWFCVSFLQKLKASILQLCLLSSTDSYSSSSVGLGLVEWLFSLFLCDSSIDSFR</sequence>
<dbReference type="AlphaFoldDB" id="A0AAN9KWC8"/>
<accession>A0AAN9KWC8</accession>
<protein>
    <submittedName>
        <fullName evidence="1">Uncharacterized protein</fullName>
    </submittedName>
</protein>
<gene>
    <name evidence="1" type="ORF">VNO77_29221</name>
</gene>
<organism evidence="1 2">
    <name type="scientific">Canavalia gladiata</name>
    <name type="common">Sword bean</name>
    <name type="synonym">Dolichos gladiatus</name>
    <dbReference type="NCBI Taxonomy" id="3824"/>
    <lineage>
        <taxon>Eukaryota</taxon>
        <taxon>Viridiplantae</taxon>
        <taxon>Streptophyta</taxon>
        <taxon>Embryophyta</taxon>
        <taxon>Tracheophyta</taxon>
        <taxon>Spermatophyta</taxon>
        <taxon>Magnoliopsida</taxon>
        <taxon>eudicotyledons</taxon>
        <taxon>Gunneridae</taxon>
        <taxon>Pentapetalae</taxon>
        <taxon>rosids</taxon>
        <taxon>fabids</taxon>
        <taxon>Fabales</taxon>
        <taxon>Fabaceae</taxon>
        <taxon>Papilionoideae</taxon>
        <taxon>50 kb inversion clade</taxon>
        <taxon>NPAAA clade</taxon>
        <taxon>indigoferoid/millettioid clade</taxon>
        <taxon>Phaseoleae</taxon>
        <taxon>Canavalia</taxon>
    </lineage>
</organism>
<comment type="caution">
    <text evidence="1">The sequence shown here is derived from an EMBL/GenBank/DDBJ whole genome shotgun (WGS) entry which is preliminary data.</text>
</comment>
<name>A0AAN9KWC8_CANGL</name>
<proteinExistence type="predicted"/>
<reference evidence="1 2" key="1">
    <citation type="submission" date="2024-01" db="EMBL/GenBank/DDBJ databases">
        <title>The genomes of 5 underutilized Papilionoideae crops provide insights into root nodulation and disease resistanc.</title>
        <authorList>
            <person name="Jiang F."/>
        </authorList>
    </citation>
    <scope>NUCLEOTIDE SEQUENCE [LARGE SCALE GENOMIC DNA]</scope>
    <source>
        <strain evidence="1">LVBAO_FW01</strain>
        <tissue evidence="1">Leaves</tissue>
    </source>
</reference>
<keyword evidence="2" id="KW-1185">Reference proteome</keyword>
<dbReference type="EMBL" id="JAYMYQ010000006">
    <property type="protein sequence ID" value="KAK7325125.1"/>
    <property type="molecule type" value="Genomic_DNA"/>
</dbReference>
<evidence type="ECO:0000313" key="1">
    <source>
        <dbReference type="EMBL" id="KAK7325125.1"/>
    </source>
</evidence>
<evidence type="ECO:0000313" key="2">
    <source>
        <dbReference type="Proteomes" id="UP001367508"/>
    </source>
</evidence>
<dbReference type="Proteomes" id="UP001367508">
    <property type="component" value="Unassembled WGS sequence"/>
</dbReference>